<accession>A0AA41UII8</accession>
<protein>
    <submittedName>
        <fullName evidence="1">Uncharacterized protein</fullName>
    </submittedName>
</protein>
<organism evidence="1 2">
    <name type="scientific">Cryobacterium zhongshanensis</name>
    <dbReference type="NCBI Taxonomy" id="2928153"/>
    <lineage>
        <taxon>Bacteria</taxon>
        <taxon>Bacillati</taxon>
        <taxon>Actinomycetota</taxon>
        <taxon>Actinomycetes</taxon>
        <taxon>Micrococcales</taxon>
        <taxon>Microbacteriaceae</taxon>
        <taxon>Cryobacterium</taxon>
    </lineage>
</organism>
<keyword evidence="2" id="KW-1185">Reference proteome</keyword>
<dbReference type="AlphaFoldDB" id="A0AA41UII8"/>
<gene>
    <name evidence="1" type="ORF">MQH31_17360</name>
</gene>
<dbReference type="RefSeq" id="WP_243013065.1">
    <property type="nucleotide sequence ID" value="NZ_JALGAR010000006.1"/>
</dbReference>
<dbReference type="EMBL" id="JALGAR010000006">
    <property type="protein sequence ID" value="MCI4659574.1"/>
    <property type="molecule type" value="Genomic_DNA"/>
</dbReference>
<reference evidence="1" key="1">
    <citation type="submission" date="2022-03" db="EMBL/GenBank/DDBJ databases">
        <title>Cryobacterium sp. nov. strain ZS14-85, isolated from Antarctic soil.</title>
        <authorList>
            <person name="Li J."/>
            <person name="Niu G."/>
        </authorList>
    </citation>
    <scope>NUCLEOTIDE SEQUENCE</scope>
    <source>
        <strain evidence="1">ZS14-85</strain>
    </source>
</reference>
<proteinExistence type="predicted"/>
<dbReference type="Proteomes" id="UP001165341">
    <property type="component" value="Unassembled WGS sequence"/>
</dbReference>
<evidence type="ECO:0000313" key="1">
    <source>
        <dbReference type="EMBL" id="MCI4659574.1"/>
    </source>
</evidence>
<evidence type="ECO:0000313" key="2">
    <source>
        <dbReference type="Proteomes" id="UP001165341"/>
    </source>
</evidence>
<sequence length="251" mass="27661">MSTYDGMSEVAITSEELLNRHIALALIKSAEQQRVANILAAERLMIEYPETRDRIEAADIQAALEDRTPLSPRDFVTRVMDAGDAGGAGDESWTVDDRIADGYESTRALTLDGDIAAEDAFPEEPDEFDDVVIRSANTRLAVTRHAAEALILKLGPLADSDSDPFHRSPIALQSGRTYWVTYIDAHNLKNRLTEVLARRDEKLRITNHAAWAKAAAEVAEARLQSAIHLPPLFTPDPAYEDVPWTGSPSAR</sequence>
<comment type="caution">
    <text evidence="1">The sequence shown here is derived from an EMBL/GenBank/DDBJ whole genome shotgun (WGS) entry which is preliminary data.</text>
</comment>
<name>A0AA41UII8_9MICO</name>